<dbReference type="Proteomes" id="UP000036681">
    <property type="component" value="Unplaced"/>
</dbReference>
<sequence length="59" mass="5491">MRSALSLLLLVAQLPYPVGTQVAEIASLVTGIVAPQLISGAGGGAAGAATGALGGIGSC</sequence>
<keyword evidence="1" id="KW-0732">Signal</keyword>
<organism evidence="2 3">
    <name type="scientific">Ascaris lumbricoides</name>
    <name type="common">Giant roundworm</name>
    <dbReference type="NCBI Taxonomy" id="6252"/>
    <lineage>
        <taxon>Eukaryota</taxon>
        <taxon>Metazoa</taxon>
        <taxon>Ecdysozoa</taxon>
        <taxon>Nematoda</taxon>
        <taxon>Chromadorea</taxon>
        <taxon>Rhabditida</taxon>
        <taxon>Spirurina</taxon>
        <taxon>Ascaridomorpha</taxon>
        <taxon>Ascaridoidea</taxon>
        <taxon>Ascarididae</taxon>
        <taxon>Ascaris</taxon>
    </lineage>
</organism>
<dbReference type="AlphaFoldDB" id="A0A0M3HLV6"/>
<feature type="chain" id="PRO_5005656501" evidence="1">
    <location>
        <begin position="21"/>
        <end position="59"/>
    </location>
</feature>
<accession>A0A0M3HLV6</accession>
<protein>
    <submittedName>
        <fullName evidence="3">Secreted protein</fullName>
    </submittedName>
</protein>
<evidence type="ECO:0000256" key="1">
    <source>
        <dbReference type="SAM" id="SignalP"/>
    </source>
</evidence>
<feature type="signal peptide" evidence="1">
    <location>
        <begin position="1"/>
        <end position="20"/>
    </location>
</feature>
<keyword evidence="2" id="KW-1185">Reference proteome</keyword>
<reference evidence="3" key="1">
    <citation type="submission" date="2017-02" db="UniProtKB">
        <authorList>
            <consortium name="WormBaseParasite"/>
        </authorList>
    </citation>
    <scope>IDENTIFICATION</scope>
</reference>
<proteinExistence type="predicted"/>
<evidence type="ECO:0000313" key="3">
    <source>
        <dbReference type="WBParaSite" id="ALUE_0000250101-mRNA-1"/>
    </source>
</evidence>
<name>A0A0M3HLV6_ASCLU</name>
<evidence type="ECO:0000313" key="2">
    <source>
        <dbReference type="Proteomes" id="UP000036681"/>
    </source>
</evidence>
<dbReference type="WBParaSite" id="ALUE_0000250101-mRNA-1">
    <property type="protein sequence ID" value="ALUE_0000250101-mRNA-1"/>
    <property type="gene ID" value="ALUE_0000250101"/>
</dbReference>